<evidence type="ECO:0000313" key="3">
    <source>
        <dbReference type="Proteomes" id="UP000276128"/>
    </source>
</evidence>
<organism evidence="2 3">
    <name type="scientific">Paenibacillus whitsoniae</name>
    <dbReference type="NCBI Taxonomy" id="2496558"/>
    <lineage>
        <taxon>Bacteria</taxon>
        <taxon>Bacillati</taxon>
        <taxon>Bacillota</taxon>
        <taxon>Bacilli</taxon>
        <taxon>Bacillales</taxon>
        <taxon>Paenibacillaceae</taxon>
        <taxon>Paenibacillus</taxon>
    </lineage>
</organism>
<dbReference type="Gene3D" id="3.10.450.390">
    <property type="entry name" value="Protein of unknown function DUF3889"/>
    <property type="match status" value="1"/>
</dbReference>
<gene>
    <name evidence="2" type="ORF">EJQ19_17855</name>
</gene>
<keyword evidence="1" id="KW-0732">Signal</keyword>
<dbReference type="Pfam" id="PF13028">
    <property type="entry name" value="DUF3889"/>
    <property type="match status" value="1"/>
</dbReference>
<dbReference type="Proteomes" id="UP000276128">
    <property type="component" value="Unassembled WGS sequence"/>
</dbReference>
<evidence type="ECO:0000256" key="1">
    <source>
        <dbReference type="SAM" id="SignalP"/>
    </source>
</evidence>
<keyword evidence="3" id="KW-1185">Reference proteome</keyword>
<sequence length="134" mass="14999">MFMPLSMILIMVAIQAFDASGTAKTSPQTAALQAPVFGFISQSPPPAPTLDPGYAKWSRIAFQEAGKVYTLLDYKYLGKTDVAPGVAQQQFRFWARHQGKEFPLIVTIRYDPVSERIFAILMEQQNLRGSLRML</sequence>
<dbReference type="InterPro" id="IPR024987">
    <property type="entry name" value="DUF3889"/>
</dbReference>
<accession>A0A3S0AN75</accession>
<name>A0A3S0AN75_9BACL</name>
<evidence type="ECO:0000313" key="2">
    <source>
        <dbReference type="EMBL" id="RTE08291.1"/>
    </source>
</evidence>
<feature type="chain" id="PRO_5018750734" evidence="1">
    <location>
        <begin position="19"/>
        <end position="134"/>
    </location>
</feature>
<proteinExistence type="predicted"/>
<dbReference type="AlphaFoldDB" id="A0A3S0AN75"/>
<reference evidence="2 3" key="1">
    <citation type="submission" date="2018-12" db="EMBL/GenBank/DDBJ databases">
        <title>Bacillus ochoae sp. nov., Paenibacillus whitsoniae sp. nov., Paenibacillus spiritus sp. nov. Isolated from the Mars Exploration Rover during spacecraft assembly.</title>
        <authorList>
            <person name="Seuylemezian A."/>
            <person name="Vaishampayan P."/>
        </authorList>
    </citation>
    <scope>NUCLEOTIDE SEQUENCE [LARGE SCALE GENOMIC DNA]</scope>
    <source>
        <strain evidence="2 3">MER 54</strain>
    </source>
</reference>
<protein>
    <submittedName>
        <fullName evidence="2">DUF3889 domain-containing protein</fullName>
    </submittedName>
</protein>
<dbReference type="EMBL" id="RXHU01000054">
    <property type="protein sequence ID" value="RTE08291.1"/>
    <property type="molecule type" value="Genomic_DNA"/>
</dbReference>
<dbReference type="OrthoDB" id="2377048at2"/>
<comment type="caution">
    <text evidence="2">The sequence shown here is derived from an EMBL/GenBank/DDBJ whole genome shotgun (WGS) entry which is preliminary data.</text>
</comment>
<feature type="signal peptide" evidence="1">
    <location>
        <begin position="1"/>
        <end position="18"/>
    </location>
</feature>